<dbReference type="EMBL" id="LJQT01000327">
    <property type="protein sequence ID" value="KPX85554.1"/>
    <property type="molecule type" value="Genomic_DNA"/>
</dbReference>
<dbReference type="InterPro" id="IPR035959">
    <property type="entry name" value="RutC-like_sf"/>
</dbReference>
<name>A0A0P9UJY0_9PSED</name>
<feature type="chain" id="PRO_5006169792" evidence="2">
    <location>
        <begin position="23"/>
        <end position="148"/>
    </location>
</feature>
<keyword evidence="4" id="KW-1185">Reference proteome</keyword>
<dbReference type="AlphaFoldDB" id="A0A0P9UJY0"/>
<evidence type="ECO:0000256" key="1">
    <source>
        <dbReference type="ARBA" id="ARBA00010552"/>
    </source>
</evidence>
<dbReference type="PANTHER" id="PTHR11803:SF39">
    <property type="entry name" value="2-IMINOBUTANOATE_2-IMINOPROPANOATE DEAMINASE"/>
    <property type="match status" value="1"/>
</dbReference>
<dbReference type="Pfam" id="PF01042">
    <property type="entry name" value="Ribonuc_L-PSP"/>
    <property type="match status" value="1"/>
</dbReference>
<dbReference type="Proteomes" id="UP000050455">
    <property type="component" value="Unassembled WGS sequence"/>
</dbReference>
<accession>A0A0P9UJY0</accession>
<dbReference type="FunFam" id="3.30.1330.40:FF:000001">
    <property type="entry name" value="L-PSP family endoribonuclease"/>
    <property type="match status" value="1"/>
</dbReference>
<dbReference type="InterPro" id="IPR006056">
    <property type="entry name" value="RidA"/>
</dbReference>
<keyword evidence="2" id="KW-0732">Signal</keyword>
<feature type="signal peptide" evidence="2">
    <location>
        <begin position="1"/>
        <end position="22"/>
    </location>
</feature>
<proteinExistence type="inferred from homology"/>
<organism evidence="3 4">
    <name type="scientific">Pseudomonas meliae</name>
    <dbReference type="NCBI Taxonomy" id="86176"/>
    <lineage>
        <taxon>Bacteria</taxon>
        <taxon>Pseudomonadati</taxon>
        <taxon>Pseudomonadota</taxon>
        <taxon>Gammaproteobacteria</taxon>
        <taxon>Pseudomonadales</taxon>
        <taxon>Pseudomonadaceae</taxon>
        <taxon>Pseudomonas</taxon>
    </lineage>
</organism>
<dbReference type="GO" id="GO:0005829">
    <property type="term" value="C:cytosol"/>
    <property type="evidence" value="ECO:0007669"/>
    <property type="project" value="TreeGrafter"/>
</dbReference>
<dbReference type="InterPro" id="IPR006175">
    <property type="entry name" value="YjgF/YER057c/UK114"/>
</dbReference>
<dbReference type="PATRIC" id="fig|86176.4.peg.2952"/>
<dbReference type="SUPFAM" id="SSF55298">
    <property type="entry name" value="YjgF-like"/>
    <property type="match status" value="1"/>
</dbReference>
<comment type="caution">
    <text evidence="3">The sequence shown here is derived from an EMBL/GenBank/DDBJ whole genome shotgun (WGS) entry which is preliminary data.</text>
</comment>
<reference evidence="3 4" key="1">
    <citation type="submission" date="2015-09" db="EMBL/GenBank/DDBJ databases">
        <title>Genome announcement of multiple Pseudomonas syringae strains.</title>
        <authorList>
            <person name="Thakur S."/>
            <person name="Wang P.W."/>
            <person name="Gong Y."/>
            <person name="Weir B.S."/>
            <person name="Guttman D.S."/>
        </authorList>
    </citation>
    <scope>NUCLEOTIDE SEQUENCE [LARGE SCALE GENOMIC DNA]</scope>
    <source>
        <strain evidence="3 4">ICMP6289</strain>
    </source>
</reference>
<dbReference type="PANTHER" id="PTHR11803">
    <property type="entry name" value="2-IMINOBUTANOATE/2-IMINOPROPANOATE DEAMINASE RIDA"/>
    <property type="match status" value="1"/>
</dbReference>
<dbReference type="CDD" id="cd00448">
    <property type="entry name" value="YjgF_YER057c_UK114_family"/>
    <property type="match status" value="1"/>
</dbReference>
<dbReference type="PROSITE" id="PS51257">
    <property type="entry name" value="PROKAR_LIPOPROTEIN"/>
    <property type="match status" value="1"/>
</dbReference>
<protein>
    <submittedName>
        <fullName evidence="3">Endoribonuclease L-PSP</fullName>
    </submittedName>
</protein>
<dbReference type="Gene3D" id="3.30.1330.40">
    <property type="entry name" value="RutC-like"/>
    <property type="match status" value="1"/>
</dbReference>
<dbReference type="RefSeq" id="WP_044345512.1">
    <property type="nucleotide sequence ID" value="NZ_JYHE01000181.1"/>
</dbReference>
<dbReference type="NCBIfam" id="TIGR00004">
    <property type="entry name" value="Rid family detoxifying hydrolase"/>
    <property type="match status" value="1"/>
</dbReference>
<evidence type="ECO:0000313" key="4">
    <source>
        <dbReference type="Proteomes" id="UP000050455"/>
    </source>
</evidence>
<dbReference type="GO" id="GO:0019239">
    <property type="term" value="F:deaminase activity"/>
    <property type="evidence" value="ECO:0007669"/>
    <property type="project" value="TreeGrafter"/>
</dbReference>
<evidence type="ECO:0000313" key="3">
    <source>
        <dbReference type="EMBL" id="KPX85554.1"/>
    </source>
</evidence>
<gene>
    <name evidence="3" type="ORF">ALO64_02706</name>
</gene>
<evidence type="ECO:0000256" key="2">
    <source>
        <dbReference type="SAM" id="SignalP"/>
    </source>
</evidence>
<sequence>MNTKAIILSGILAFACITPAIAQVEFLNSGKVVKGDLPFSEAVKKGQALYLSGQVGLDPASQKLVAGGIGSETRQTMENIKAVLTAHGYALTDVIKCTVFLVDMADFPEFNGVYARFFQKGSYPTRSTVAVSGLAMGAKVEVECMASK</sequence>
<comment type="similarity">
    <text evidence="1">Belongs to the RutC family.</text>
</comment>